<protein>
    <submittedName>
        <fullName evidence="2">Uncharacterized protein</fullName>
    </submittedName>
</protein>
<dbReference type="AlphaFoldDB" id="A0AAW0FYS3"/>
<proteinExistence type="predicted"/>
<sequence>MFLDNYSPTGSPECDRGNRQHEQIKTAGVGASWVMTNELTIDPYTIIKEGVKRVADTQNPTILQHRNYAAFMALGRHVNTLLQDVYGNPQAQQEVAQSIRDGASGARSDDTNQMKRDLLDWIKDSLVASRMPLHPKNMLNRGHHHPDTRRLLAPAVLGPWNPAMQQALDWNRQDR</sequence>
<reference evidence="2 3" key="1">
    <citation type="submission" date="2022-09" db="EMBL/GenBank/DDBJ databases">
        <authorList>
            <person name="Palmer J.M."/>
        </authorList>
    </citation>
    <scope>NUCLEOTIDE SEQUENCE [LARGE SCALE GENOMIC DNA]</scope>
    <source>
        <strain evidence="2 3">DSM 7382</strain>
    </source>
</reference>
<feature type="region of interest" description="Disordered" evidence="1">
    <location>
        <begin position="1"/>
        <end position="20"/>
    </location>
</feature>
<keyword evidence="3" id="KW-1185">Reference proteome</keyword>
<accession>A0AAW0FYS3</accession>
<comment type="caution">
    <text evidence="2">The sequence shown here is derived from an EMBL/GenBank/DDBJ whole genome shotgun (WGS) entry which is preliminary data.</text>
</comment>
<feature type="compositionally biased region" description="Polar residues" evidence="1">
    <location>
        <begin position="1"/>
        <end position="10"/>
    </location>
</feature>
<gene>
    <name evidence="2" type="ORF">QCA50_012568</name>
</gene>
<dbReference type="InterPro" id="IPR046521">
    <property type="entry name" value="DUF6698"/>
</dbReference>
<evidence type="ECO:0000313" key="3">
    <source>
        <dbReference type="Proteomes" id="UP001385951"/>
    </source>
</evidence>
<organism evidence="2 3">
    <name type="scientific">Cerrena zonata</name>
    <dbReference type="NCBI Taxonomy" id="2478898"/>
    <lineage>
        <taxon>Eukaryota</taxon>
        <taxon>Fungi</taxon>
        <taxon>Dikarya</taxon>
        <taxon>Basidiomycota</taxon>
        <taxon>Agaricomycotina</taxon>
        <taxon>Agaricomycetes</taxon>
        <taxon>Polyporales</taxon>
        <taxon>Cerrenaceae</taxon>
        <taxon>Cerrena</taxon>
    </lineage>
</organism>
<evidence type="ECO:0000256" key="1">
    <source>
        <dbReference type="SAM" id="MobiDB-lite"/>
    </source>
</evidence>
<dbReference type="Pfam" id="PF20414">
    <property type="entry name" value="DUF6698"/>
    <property type="match status" value="1"/>
</dbReference>
<dbReference type="Proteomes" id="UP001385951">
    <property type="component" value="Unassembled WGS sequence"/>
</dbReference>
<evidence type="ECO:0000313" key="2">
    <source>
        <dbReference type="EMBL" id="KAK7684244.1"/>
    </source>
</evidence>
<name>A0AAW0FYS3_9APHY</name>
<dbReference type="EMBL" id="JASBNA010000026">
    <property type="protein sequence ID" value="KAK7684244.1"/>
    <property type="molecule type" value="Genomic_DNA"/>
</dbReference>